<feature type="compositionally biased region" description="Polar residues" evidence="1">
    <location>
        <begin position="1"/>
        <end position="22"/>
    </location>
</feature>
<feature type="compositionally biased region" description="Acidic residues" evidence="1">
    <location>
        <begin position="453"/>
        <end position="463"/>
    </location>
</feature>
<accession>A0ABR3UKR6</accession>
<organism evidence="2 3">
    <name type="scientific">Alternaria dauci</name>
    <dbReference type="NCBI Taxonomy" id="48095"/>
    <lineage>
        <taxon>Eukaryota</taxon>
        <taxon>Fungi</taxon>
        <taxon>Dikarya</taxon>
        <taxon>Ascomycota</taxon>
        <taxon>Pezizomycotina</taxon>
        <taxon>Dothideomycetes</taxon>
        <taxon>Pleosporomycetidae</taxon>
        <taxon>Pleosporales</taxon>
        <taxon>Pleosporineae</taxon>
        <taxon>Pleosporaceae</taxon>
        <taxon>Alternaria</taxon>
        <taxon>Alternaria sect. Porri</taxon>
    </lineage>
</organism>
<reference evidence="2 3" key="1">
    <citation type="submission" date="2024-09" db="EMBL/GenBank/DDBJ databases">
        <title>T2T genomes of carrot and Alternaria dauci and their utility for understanding host-pathogen interaction during carrot leaf blight disease.</title>
        <authorList>
            <person name="Liu W."/>
            <person name="Xu S."/>
            <person name="Ou C."/>
            <person name="Liu X."/>
            <person name="Zhuang F."/>
            <person name="Deng X.W."/>
        </authorList>
    </citation>
    <scope>NUCLEOTIDE SEQUENCE [LARGE SCALE GENOMIC DNA]</scope>
    <source>
        <strain evidence="2 3">A2016</strain>
    </source>
</reference>
<sequence>MNDNSVVSNTRTVGSASSNNTTKRNDTPDYELKKRKTQLYNLRAGLAPEGYISVYMSNSTAATFCESEMKQDLDGSPKARELKSKNKSSTREPEEDTQEITSSVISPTDTESSNLDVSTSHTPKPKSKTFSVENPQDAIADPELSPTPKATPLALTASTTQDSTEEDIFTISSMNTWYPYISQYLKTAEGSVPTADNTNQDSITTIASVNGAARLGRRGTSTVTEKSASTKRTTTSESETMQYTSDYSWLGTGTVSAPRVSGSSGVVVTATRNAAGKRVRSPFAWWRRGDEGRATDVVGARMGRGGVVEEAGQEKDEFFNIFVDEEVDEVVAETTGVGAEASGTEEVVIATKLAIKHHNGDDDDENGSIEEGKQFGLKEETLADKEATGDEDTVPDKAAKEDGDGNKESAFKDEEDDATPTGETSTDANDNPPSTKKKPAKDKEPTQTHDADDNTPADDDDTEKPEKETPTRSSKHHKPTPSNTHETSSPSPSAKPKPKPHIPSLAPSISFIFPQATPSLLPTPPPAPTGPDTYFDLDGRQWDYESSPGDGWAGLLA</sequence>
<feature type="compositionally biased region" description="Basic and acidic residues" evidence="1">
    <location>
        <begin position="370"/>
        <end position="412"/>
    </location>
</feature>
<comment type="caution">
    <text evidence="2">The sequence shown here is derived from an EMBL/GenBank/DDBJ whole genome shotgun (WGS) entry which is preliminary data.</text>
</comment>
<feature type="compositionally biased region" description="Basic and acidic residues" evidence="1">
    <location>
        <begin position="441"/>
        <end position="452"/>
    </location>
</feature>
<evidence type="ECO:0000256" key="1">
    <source>
        <dbReference type="SAM" id="MobiDB-lite"/>
    </source>
</evidence>
<feature type="compositionally biased region" description="Polar residues" evidence="1">
    <location>
        <begin position="421"/>
        <end position="434"/>
    </location>
</feature>
<name>A0ABR3UKR6_9PLEO</name>
<feature type="compositionally biased region" description="Low complexity" evidence="1">
    <location>
        <begin position="224"/>
        <end position="240"/>
    </location>
</feature>
<dbReference type="Proteomes" id="UP001578633">
    <property type="component" value="Chromosome 4"/>
</dbReference>
<dbReference type="GeneID" id="96085066"/>
<keyword evidence="3" id="KW-1185">Reference proteome</keyword>
<feature type="compositionally biased region" description="Basic and acidic residues" evidence="1">
    <location>
        <begin position="68"/>
        <end position="92"/>
    </location>
</feature>
<feature type="compositionally biased region" description="Polar residues" evidence="1">
    <location>
        <begin position="99"/>
        <end position="134"/>
    </location>
</feature>
<evidence type="ECO:0000313" key="3">
    <source>
        <dbReference type="Proteomes" id="UP001578633"/>
    </source>
</evidence>
<feature type="compositionally biased region" description="Basic and acidic residues" evidence="1">
    <location>
        <begin position="23"/>
        <end position="32"/>
    </location>
</feature>
<feature type="region of interest" description="Disordered" evidence="1">
    <location>
        <begin position="1"/>
        <end position="32"/>
    </location>
</feature>
<proteinExistence type="predicted"/>
<dbReference type="RefSeq" id="XP_069306788.1">
    <property type="nucleotide sequence ID" value="XM_069451460.1"/>
</dbReference>
<feature type="region of interest" description="Disordered" evidence="1">
    <location>
        <begin position="358"/>
        <end position="535"/>
    </location>
</feature>
<protein>
    <submittedName>
        <fullName evidence="2">Uncharacterized protein</fullName>
    </submittedName>
</protein>
<dbReference type="EMBL" id="JBHGVX010000004">
    <property type="protein sequence ID" value="KAL1796204.1"/>
    <property type="molecule type" value="Genomic_DNA"/>
</dbReference>
<gene>
    <name evidence="2" type="ORF">ACET3X_004744</name>
</gene>
<evidence type="ECO:0000313" key="2">
    <source>
        <dbReference type="EMBL" id="KAL1796204.1"/>
    </source>
</evidence>
<feature type="region of interest" description="Disordered" evidence="1">
    <location>
        <begin position="216"/>
        <end position="241"/>
    </location>
</feature>
<feature type="region of interest" description="Disordered" evidence="1">
    <location>
        <begin position="68"/>
        <end position="161"/>
    </location>
</feature>